<feature type="region of interest" description="Disordered" evidence="1">
    <location>
        <begin position="52"/>
        <end position="112"/>
    </location>
</feature>
<sequence length="797" mass="84497">MNGVAADAHALLPADLHTDTASQNIDNLFASHSQFSELDTDWFQSDVQHSQSRVPSRSFSSSSRISHSSSDQLRSDSGTVRVRNSPSFPLPRSSSSSSRNRRHLTSDPPWKGALLTDLFAPSKLEMLFVPPSPVQAGRSGGGADHQRLDGNGTPVRHQRLGSGSSAGRHDQHRHDPVHAFFTSPLHGSAGSQGGNGSSYPAPPPSDSSMTLASPSASSRAGLALPFPSNPPQTESGAMGESHGFPRYSSPGLAPDGYAASVASSRTAVADMGAEMRGGGEYALWREREGRADALEAGDTGTPQSHDDEGTETSGHRQALEYARGGDERRLDSTRQSRTASTASRTQSHRHRTAPRPPSPPLSSAYTSFASSESHLPDNTLPTPTTQSSTSHLLTTNPADISHPSSSHLDDSAAPSSPPHTPTVDHPNTSTSPGPAGWSDWARTGDAAWAPDEPSMDADAPTPRPAPRAVPHPPLLERAASQCTEYPSDIDFLEDVGASPEREDVAMPGTPARVVEERQMRSNAAEGEEGRRAQRRRMGVITDLSAIAGRASSAAMQHLAASRHPDMRFNPRKGVWEGNDEEARGLEEVAREADTSESAGGLVGGGGVKKDSAVDVVDDGQAGWRDAEGGIDRVIAGFEDITEVDGEATWEVDGETDPSGLLVVPGADGEMSVVVPFSDSPVKSPFPRMGSVQVVHAGEKGVEETERKTEAGFEDEEEEESMVVRGLETALESLARIGELDVCATGHVVVGGLRSLLQMFRSAALYTQALLPPSAPLQLQFPPCCGIPHARREWSNPM</sequence>
<dbReference type="AlphaFoldDB" id="A0A139A2L9"/>
<feature type="compositionally biased region" description="Low complexity" evidence="1">
    <location>
        <begin position="335"/>
        <end position="345"/>
    </location>
</feature>
<feature type="compositionally biased region" description="Low complexity" evidence="1">
    <location>
        <begin position="52"/>
        <end position="98"/>
    </location>
</feature>
<proteinExistence type="predicted"/>
<protein>
    <submittedName>
        <fullName evidence="2">Uncharacterized protein</fullName>
    </submittedName>
</protein>
<feature type="compositionally biased region" description="Basic and acidic residues" evidence="1">
    <location>
        <begin position="167"/>
        <end position="177"/>
    </location>
</feature>
<keyword evidence="3" id="KW-1185">Reference proteome</keyword>
<evidence type="ECO:0000313" key="3">
    <source>
        <dbReference type="Proteomes" id="UP000070544"/>
    </source>
</evidence>
<feature type="region of interest" description="Disordered" evidence="1">
    <location>
        <begin position="497"/>
        <end position="532"/>
    </location>
</feature>
<feature type="compositionally biased region" description="Pro residues" evidence="1">
    <location>
        <begin position="461"/>
        <end position="473"/>
    </location>
</feature>
<feature type="compositionally biased region" description="Low complexity" evidence="1">
    <location>
        <begin position="206"/>
        <end position="218"/>
    </location>
</feature>
<accession>A0A139A2L9</accession>
<dbReference type="EMBL" id="KQ965810">
    <property type="protein sequence ID" value="KXS11030.1"/>
    <property type="molecule type" value="Genomic_DNA"/>
</dbReference>
<feature type="compositionally biased region" description="Low complexity" evidence="1">
    <location>
        <begin position="361"/>
        <end position="414"/>
    </location>
</feature>
<name>A0A139A2L9_GONPJ</name>
<reference evidence="2 3" key="1">
    <citation type="journal article" date="2015" name="Genome Biol. Evol.">
        <title>Phylogenomic analyses indicate that early fungi evolved digesting cell walls of algal ancestors of land plants.</title>
        <authorList>
            <person name="Chang Y."/>
            <person name="Wang S."/>
            <person name="Sekimoto S."/>
            <person name="Aerts A.L."/>
            <person name="Choi C."/>
            <person name="Clum A."/>
            <person name="LaButti K.M."/>
            <person name="Lindquist E.A."/>
            <person name="Yee Ngan C."/>
            <person name="Ohm R.A."/>
            <person name="Salamov A.A."/>
            <person name="Grigoriev I.V."/>
            <person name="Spatafora J.W."/>
            <person name="Berbee M.L."/>
        </authorList>
    </citation>
    <scope>NUCLEOTIDE SEQUENCE [LARGE SCALE GENOMIC DNA]</scope>
    <source>
        <strain evidence="2 3">JEL478</strain>
    </source>
</reference>
<evidence type="ECO:0000313" key="2">
    <source>
        <dbReference type="EMBL" id="KXS11030.1"/>
    </source>
</evidence>
<gene>
    <name evidence="2" type="ORF">M427DRAFT_456062</name>
</gene>
<organism evidence="2 3">
    <name type="scientific">Gonapodya prolifera (strain JEL478)</name>
    <name type="common">Monoblepharis prolifera</name>
    <dbReference type="NCBI Taxonomy" id="1344416"/>
    <lineage>
        <taxon>Eukaryota</taxon>
        <taxon>Fungi</taxon>
        <taxon>Fungi incertae sedis</taxon>
        <taxon>Chytridiomycota</taxon>
        <taxon>Chytridiomycota incertae sedis</taxon>
        <taxon>Monoblepharidomycetes</taxon>
        <taxon>Monoblepharidales</taxon>
        <taxon>Gonapodyaceae</taxon>
        <taxon>Gonapodya</taxon>
    </lineage>
</organism>
<dbReference type="Proteomes" id="UP000070544">
    <property type="component" value="Unassembled WGS sequence"/>
</dbReference>
<feature type="region of interest" description="Disordered" evidence="1">
    <location>
        <begin position="130"/>
        <end position="249"/>
    </location>
</feature>
<feature type="region of interest" description="Disordered" evidence="1">
    <location>
        <begin position="295"/>
        <end position="485"/>
    </location>
</feature>
<evidence type="ECO:0000256" key="1">
    <source>
        <dbReference type="SAM" id="MobiDB-lite"/>
    </source>
</evidence>
<feature type="compositionally biased region" description="Basic and acidic residues" evidence="1">
    <location>
        <begin position="313"/>
        <end position="334"/>
    </location>
</feature>